<evidence type="ECO:0000313" key="1">
    <source>
        <dbReference type="EMBL" id="SDS25468.1"/>
    </source>
</evidence>
<dbReference type="RefSeq" id="WP_090272774.1">
    <property type="nucleotide sequence ID" value="NZ_LT629748.1"/>
</dbReference>
<keyword evidence="2" id="KW-1185">Reference proteome</keyword>
<dbReference type="InterPro" id="IPR009731">
    <property type="entry name" value="P-like"/>
</dbReference>
<dbReference type="OrthoDB" id="5675790at2"/>
<name>A0A1H1QPU4_9GAMM</name>
<reference evidence="2" key="1">
    <citation type="submission" date="2016-10" db="EMBL/GenBank/DDBJ databases">
        <authorList>
            <person name="Varghese N."/>
            <person name="Submissions S."/>
        </authorList>
    </citation>
    <scope>NUCLEOTIDE SEQUENCE [LARGE SCALE GENOMIC DNA]</scope>
    <source>
        <strain evidence="2">2SM5</strain>
    </source>
</reference>
<accession>A0A1H1QPU4</accession>
<dbReference type="Pfam" id="PF06992">
    <property type="entry name" value="Phage_lambda_P"/>
    <property type="match status" value="1"/>
</dbReference>
<dbReference type="GO" id="GO:0006270">
    <property type="term" value="P:DNA replication initiation"/>
    <property type="evidence" value="ECO:0007669"/>
    <property type="project" value="InterPro"/>
</dbReference>
<dbReference type="Proteomes" id="UP000243426">
    <property type="component" value="Chromosome I"/>
</dbReference>
<dbReference type="EMBL" id="LT629748">
    <property type="protein sequence ID" value="SDS25468.1"/>
    <property type="molecule type" value="Genomic_DNA"/>
</dbReference>
<sequence>MKTITDLIPAASRQLATAQPVKAQELAPEVKRETERLINDLFGQLRSIYPAWKQAWTSEDLYRKAKATWTQALLDAGIADWSLIERGLSRCRQEPGDFIPSVGKFIDRCWPTPVELGAPDHETAYWEAQRNSHPAIAGRGRWSHRAVFHAALLCGRHSLMTLPSDVGRLKMAKAYGEVIQRLARGEDLPEPAPALSADVHRKGDPAKASAALAAMRAAVGGARA</sequence>
<protein>
    <submittedName>
        <fullName evidence="1">Phage replication protein P</fullName>
    </submittedName>
</protein>
<organism evidence="1 2">
    <name type="scientific">Halopseudomonas litoralis</name>
    <dbReference type="NCBI Taxonomy" id="797277"/>
    <lineage>
        <taxon>Bacteria</taxon>
        <taxon>Pseudomonadati</taxon>
        <taxon>Pseudomonadota</taxon>
        <taxon>Gammaproteobacteria</taxon>
        <taxon>Pseudomonadales</taxon>
        <taxon>Pseudomonadaceae</taxon>
        <taxon>Halopseudomonas</taxon>
    </lineage>
</organism>
<dbReference type="AlphaFoldDB" id="A0A1H1QPU4"/>
<gene>
    <name evidence="1" type="ORF">SAMN05216198_1548</name>
</gene>
<dbReference type="STRING" id="797277.SAMN05216198_1548"/>
<proteinExistence type="predicted"/>
<evidence type="ECO:0000313" key="2">
    <source>
        <dbReference type="Proteomes" id="UP000243426"/>
    </source>
</evidence>